<reference evidence="10" key="1">
    <citation type="submission" date="2016-01" db="EMBL/GenBank/DDBJ databases">
        <authorList>
            <person name="Peeters C."/>
        </authorList>
    </citation>
    <scope>NUCLEOTIDE SEQUENCE [LARGE SCALE GENOMIC DNA]</scope>
    <source>
        <strain evidence="10">LMG 29323</strain>
    </source>
</reference>
<dbReference type="Gene3D" id="3.90.1200.10">
    <property type="match status" value="1"/>
</dbReference>
<evidence type="ECO:0000256" key="3">
    <source>
        <dbReference type="ARBA" id="ARBA00022679"/>
    </source>
</evidence>
<dbReference type="InterPro" id="IPR011009">
    <property type="entry name" value="Kinase-like_dom_sf"/>
</dbReference>
<comment type="subcellular location">
    <subcellularLocation>
        <location evidence="1">Cytoplasm</location>
    </subcellularLocation>
</comment>
<dbReference type="Proteomes" id="UP000054911">
    <property type="component" value="Unassembled WGS sequence"/>
</dbReference>
<evidence type="ECO:0000259" key="9">
    <source>
        <dbReference type="Pfam" id="PF01636"/>
    </source>
</evidence>
<keyword evidence="11" id="KW-1185">Reference proteome</keyword>
<keyword evidence="4" id="KW-0418">Kinase</keyword>
<keyword evidence="2" id="KW-0963">Cytoplasm</keyword>
<evidence type="ECO:0000256" key="8">
    <source>
        <dbReference type="ARBA" id="ARBA00040505"/>
    </source>
</evidence>
<evidence type="ECO:0000256" key="6">
    <source>
        <dbReference type="ARBA" id="ARBA00037368"/>
    </source>
</evidence>
<evidence type="ECO:0000256" key="7">
    <source>
        <dbReference type="ARBA" id="ARBA00038873"/>
    </source>
</evidence>
<name>A0A157ZRW4_9BURK</name>
<evidence type="ECO:0000256" key="2">
    <source>
        <dbReference type="ARBA" id="ARBA00022490"/>
    </source>
</evidence>
<dbReference type="SUPFAM" id="SSF56112">
    <property type="entry name" value="Protein kinase-like (PK-like)"/>
    <property type="match status" value="1"/>
</dbReference>
<feature type="domain" description="Aminoglycoside phosphotransferase" evidence="9">
    <location>
        <begin position="46"/>
        <end position="285"/>
    </location>
</feature>
<protein>
    <recommendedName>
        <fullName evidence="8">Hydroxylysine kinase</fullName>
        <ecNumber evidence="7">2.7.1.81</ecNumber>
    </recommendedName>
</protein>
<evidence type="ECO:0000256" key="4">
    <source>
        <dbReference type="ARBA" id="ARBA00022777"/>
    </source>
</evidence>
<proteinExistence type="predicted"/>
<dbReference type="STRING" id="1777141.AWB80_01197"/>
<comment type="catalytic activity">
    <reaction evidence="5">
        <text>(5R)-5-hydroxy-L-lysine + GTP = (5R)-5-phosphooxy-L-lysine + GDP + H(+)</text>
        <dbReference type="Rhea" id="RHEA:19049"/>
        <dbReference type="ChEBI" id="CHEBI:15378"/>
        <dbReference type="ChEBI" id="CHEBI:37565"/>
        <dbReference type="ChEBI" id="CHEBI:57882"/>
        <dbReference type="ChEBI" id="CHEBI:58189"/>
        <dbReference type="ChEBI" id="CHEBI:58357"/>
        <dbReference type="EC" id="2.7.1.81"/>
    </reaction>
</comment>
<dbReference type="RefSeq" id="WP_208635609.1">
    <property type="nucleotide sequence ID" value="NZ_FCOE02000003.1"/>
</dbReference>
<dbReference type="InterPro" id="IPR002575">
    <property type="entry name" value="Aminoglycoside_PTrfase"/>
</dbReference>
<evidence type="ECO:0000313" key="10">
    <source>
        <dbReference type="EMBL" id="SAK48226.1"/>
    </source>
</evidence>
<organism evidence="10 11">
    <name type="scientific">Caballeronia pedi</name>
    <dbReference type="NCBI Taxonomy" id="1777141"/>
    <lineage>
        <taxon>Bacteria</taxon>
        <taxon>Pseudomonadati</taxon>
        <taxon>Pseudomonadota</taxon>
        <taxon>Betaproteobacteria</taxon>
        <taxon>Burkholderiales</taxon>
        <taxon>Burkholderiaceae</taxon>
        <taxon>Caballeronia</taxon>
    </lineage>
</organism>
<gene>
    <name evidence="10" type="ORF">AWB80_01197</name>
</gene>
<evidence type="ECO:0000256" key="5">
    <source>
        <dbReference type="ARBA" id="ARBA00036820"/>
    </source>
</evidence>
<evidence type="ECO:0000313" key="11">
    <source>
        <dbReference type="Proteomes" id="UP000054911"/>
    </source>
</evidence>
<dbReference type="GO" id="GO:0005737">
    <property type="term" value="C:cytoplasm"/>
    <property type="evidence" value="ECO:0007669"/>
    <property type="project" value="UniProtKB-SubCell"/>
</dbReference>
<dbReference type="GO" id="GO:0047992">
    <property type="term" value="F:hydroxylysine kinase activity"/>
    <property type="evidence" value="ECO:0007669"/>
    <property type="project" value="UniProtKB-EC"/>
</dbReference>
<dbReference type="EMBL" id="FCOE02000003">
    <property type="protein sequence ID" value="SAK48226.1"/>
    <property type="molecule type" value="Genomic_DNA"/>
</dbReference>
<dbReference type="EC" id="2.7.1.81" evidence="7"/>
<dbReference type="PANTHER" id="PTHR21064:SF1">
    <property type="entry name" value="HYDROXYLYSINE KINASE"/>
    <property type="match status" value="1"/>
</dbReference>
<dbReference type="InterPro" id="IPR008266">
    <property type="entry name" value="Tyr_kinase_AS"/>
</dbReference>
<dbReference type="InterPro" id="IPR050249">
    <property type="entry name" value="Pseudomonas-type_ThrB"/>
</dbReference>
<keyword evidence="3" id="KW-0808">Transferase</keyword>
<dbReference type="GO" id="GO:0004672">
    <property type="term" value="F:protein kinase activity"/>
    <property type="evidence" value="ECO:0007669"/>
    <property type="project" value="InterPro"/>
</dbReference>
<comment type="caution">
    <text evidence="10">The sequence shown here is derived from an EMBL/GenBank/DDBJ whole genome shotgun (WGS) entry which is preliminary data.</text>
</comment>
<sequence>MSVIDVSSEGGLAAAYVSMDPDEAIALAADVYGVRGTATKFATEKDDTFRISADDGRRFVLKVANPSEDEAEIDFQVGMMVHIEERDPEVPVPRVIADGSGRLHRYIEDGAGQRRIVRLMTYADGTPLDSTGSNPREREKVGEILARMRYALEDFKHAGEGRVLAWDVQHLLNLVPLLDGVDNAEQRRQLEQGMGRYETLAPQIAKLRRQVLHNDFSKSNIVVNHDLPEFVTGIIDFGDSVRTAVAIDVSTALLNQLPRDARENPVEDLFAHGRDLLRGYLSVAELTEQELRLIPHLTMARVVARALITLWRVKQFPENATYIMRNTEQGWGQLDWFLSRTVDEVSETLLP</sequence>
<comment type="function">
    <text evidence="6">Catalyzes the GTP-dependent phosphorylation of 5-hydroxy-L-lysine.</text>
</comment>
<accession>A0A157ZRW4</accession>
<dbReference type="Gene3D" id="3.30.200.20">
    <property type="entry name" value="Phosphorylase Kinase, domain 1"/>
    <property type="match status" value="1"/>
</dbReference>
<dbReference type="Pfam" id="PF01636">
    <property type="entry name" value="APH"/>
    <property type="match status" value="1"/>
</dbReference>
<dbReference type="AlphaFoldDB" id="A0A157ZRW4"/>
<evidence type="ECO:0000256" key="1">
    <source>
        <dbReference type="ARBA" id="ARBA00004496"/>
    </source>
</evidence>
<dbReference type="PANTHER" id="PTHR21064">
    <property type="entry name" value="AMINOGLYCOSIDE PHOSPHOTRANSFERASE DOMAIN-CONTAINING PROTEIN-RELATED"/>
    <property type="match status" value="1"/>
</dbReference>
<dbReference type="PROSITE" id="PS00109">
    <property type="entry name" value="PROTEIN_KINASE_TYR"/>
    <property type="match status" value="1"/>
</dbReference>